<dbReference type="Proteomes" id="UP001431131">
    <property type="component" value="Unassembled WGS sequence"/>
</dbReference>
<accession>A0AAW5E4Q2</accession>
<evidence type="ECO:0000313" key="1">
    <source>
        <dbReference type="EMBL" id="MCH1626534.1"/>
    </source>
</evidence>
<reference evidence="1" key="1">
    <citation type="submission" date="2022-02" db="EMBL/GenBank/DDBJ databases">
        <title>Fredinandcohnia quinoae sp. nov. isolated from Chenopodium quinoa seeds.</title>
        <authorList>
            <person name="Saati-Santamaria Z."/>
            <person name="Flores-Felix J.D."/>
            <person name="Igual J.M."/>
            <person name="Velazquez E."/>
            <person name="Garcia-Fraile P."/>
            <person name="Martinez-Molina E."/>
        </authorList>
    </citation>
    <scope>NUCLEOTIDE SEQUENCE</scope>
    <source>
        <strain evidence="1">SECRCQ15</strain>
    </source>
</reference>
<dbReference type="Pfam" id="PF13797">
    <property type="entry name" value="Post_transc_reg"/>
    <property type="match status" value="1"/>
</dbReference>
<comment type="caution">
    <text evidence="1">The sequence shown here is derived from an EMBL/GenBank/DDBJ whole genome shotgun (WGS) entry which is preliminary data.</text>
</comment>
<protein>
    <submittedName>
        <fullName evidence="1">Post-transcriptional regulator</fullName>
    </submittedName>
</protein>
<gene>
    <name evidence="1" type="ORF">MJG50_14445</name>
</gene>
<dbReference type="InterPro" id="IPR025716">
    <property type="entry name" value="Post-transcriptional_regulator"/>
</dbReference>
<keyword evidence="2" id="KW-1185">Reference proteome</keyword>
<dbReference type="EMBL" id="JAKTTI010000024">
    <property type="protein sequence ID" value="MCH1626534.1"/>
    <property type="molecule type" value="Genomic_DNA"/>
</dbReference>
<name>A0AAW5E4Q2_9BACI</name>
<sequence length="100" mass="12023">MDNQDVHIHEKYRETVGPALKSKLEEFILYGYDQVKEDEIWEYLKKKTWKRVQDEKMLYQIVNDILAVKIGDYMNYATVEAFKSPSWFDEEGKEVLEKLL</sequence>
<organism evidence="1 2">
    <name type="scientific">Fredinandcohnia quinoae</name>
    <dbReference type="NCBI Taxonomy" id="2918902"/>
    <lineage>
        <taxon>Bacteria</taxon>
        <taxon>Bacillati</taxon>
        <taxon>Bacillota</taxon>
        <taxon>Bacilli</taxon>
        <taxon>Bacillales</taxon>
        <taxon>Bacillaceae</taxon>
        <taxon>Fredinandcohnia</taxon>
    </lineage>
</organism>
<dbReference type="AlphaFoldDB" id="A0AAW5E4Q2"/>
<proteinExistence type="predicted"/>
<dbReference type="RefSeq" id="WP_240256454.1">
    <property type="nucleotide sequence ID" value="NZ_JAKTTI010000024.1"/>
</dbReference>
<evidence type="ECO:0000313" key="2">
    <source>
        <dbReference type="Proteomes" id="UP001431131"/>
    </source>
</evidence>